<dbReference type="InParanoid" id="A2E9S0"/>
<proteinExistence type="predicted"/>
<dbReference type="SUPFAM" id="SSF48371">
    <property type="entry name" value="ARM repeat"/>
    <property type="match status" value="1"/>
</dbReference>
<evidence type="ECO:0000313" key="1">
    <source>
        <dbReference type="EMBL" id="EAY10605.1"/>
    </source>
</evidence>
<dbReference type="KEGG" id="tva:4768540"/>
<dbReference type="VEuPathDB" id="TrichDB:TVAG_282050"/>
<keyword evidence="2" id="KW-1185">Reference proteome</keyword>
<dbReference type="InterPro" id="IPR016024">
    <property type="entry name" value="ARM-type_fold"/>
</dbReference>
<dbReference type="Proteomes" id="UP000001542">
    <property type="component" value="Unassembled WGS sequence"/>
</dbReference>
<dbReference type="VEuPathDB" id="TrichDB:TVAGG3_0043410"/>
<evidence type="ECO:0008006" key="3">
    <source>
        <dbReference type="Google" id="ProtNLM"/>
    </source>
</evidence>
<dbReference type="AlphaFoldDB" id="A2E9S0"/>
<name>A2E9S0_TRIV3</name>
<gene>
    <name evidence="1" type="ORF">TVAG_282050</name>
</gene>
<dbReference type="EMBL" id="DS113335">
    <property type="protein sequence ID" value="EAY10605.1"/>
    <property type="molecule type" value="Genomic_DNA"/>
</dbReference>
<protein>
    <recommendedName>
        <fullName evidence="3">Importin N-terminal domain-containing protein</fullName>
    </recommendedName>
</protein>
<accession>A2E9S0</accession>
<evidence type="ECO:0000313" key="2">
    <source>
        <dbReference type="Proteomes" id="UP000001542"/>
    </source>
</evidence>
<reference evidence="1" key="2">
    <citation type="journal article" date="2007" name="Science">
        <title>Draft genome sequence of the sexually transmitted pathogen Trichomonas vaginalis.</title>
        <authorList>
            <person name="Carlton J.M."/>
            <person name="Hirt R.P."/>
            <person name="Silva J.C."/>
            <person name="Delcher A.L."/>
            <person name="Schatz M."/>
            <person name="Zhao Q."/>
            <person name="Wortman J.R."/>
            <person name="Bidwell S.L."/>
            <person name="Alsmark U.C.M."/>
            <person name="Besteiro S."/>
            <person name="Sicheritz-Ponten T."/>
            <person name="Noel C.J."/>
            <person name="Dacks J.B."/>
            <person name="Foster P.G."/>
            <person name="Simillion C."/>
            <person name="Van de Peer Y."/>
            <person name="Miranda-Saavedra D."/>
            <person name="Barton G.J."/>
            <person name="Westrop G.D."/>
            <person name="Mueller S."/>
            <person name="Dessi D."/>
            <person name="Fiori P.L."/>
            <person name="Ren Q."/>
            <person name="Paulsen I."/>
            <person name="Zhang H."/>
            <person name="Bastida-Corcuera F.D."/>
            <person name="Simoes-Barbosa A."/>
            <person name="Brown M.T."/>
            <person name="Hayes R.D."/>
            <person name="Mukherjee M."/>
            <person name="Okumura C.Y."/>
            <person name="Schneider R."/>
            <person name="Smith A.J."/>
            <person name="Vanacova S."/>
            <person name="Villalvazo M."/>
            <person name="Haas B.J."/>
            <person name="Pertea M."/>
            <person name="Feldblyum T.V."/>
            <person name="Utterback T.R."/>
            <person name="Shu C.L."/>
            <person name="Osoegawa K."/>
            <person name="de Jong P.J."/>
            <person name="Hrdy I."/>
            <person name="Horvathova L."/>
            <person name="Zubacova Z."/>
            <person name="Dolezal P."/>
            <person name="Malik S.B."/>
            <person name="Logsdon J.M. Jr."/>
            <person name="Henze K."/>
            <person name="Gupta A."/>
            <person name="Wang C.C."/>
            <person name="Dunne R.L."/>
            <person name="Upcroft J.A."/>
            <person name="Upcroft P."/>
            <person name="White O."/>
            <person name="Salzberg S.L."/>
            <person name="Tang P."/>
            <person name="Chiu C.-H."/>
            <person name="Lee Y.-S."/>
            <person name="Embley T.M."/>
            <person name="Coombs G.H."/>
            <person name="Mottram J.C."/>
            <person name="Tachezy J."/>
            <person name="Fraser-Liggett C.M."/>
            <person name="Johnson P.J."/>
        </authorList>
    </citation>
    <scope>NUCLEOTIDE SEQUENCE [LARGE SCALE GENOMIC DNA]</scope>
    <source>
        <strain evidence="1">G3</strain>
    </source>
</reference>
<dbReference type="RefSeq" id="XP_001322828.1">
    <property type="nucleotide sequence ID" value="XM_001322793.1"/>
</dbReference>
<reference evidence="1" key="1">
    <citation type="submission" date="2006-10" db="EMBL/GenBank/DDBJ databases">
        <authorList>
            <person name="Amadeo P."/>
            <person name="Zhao Q."/>
            <person name="Wortman J."/>
            <person name="Fraser-Liggett C."/>
            <person name="Carlton J."/>
        </authorList>
    </citation>
    <scope>NUCLEOTIDE SEQUENCE</scope>
    <source>
        <strain evidence="1">G3</strain>
    </source>
</reference>
<sequence>MDLSRIERIILENQAHGKFAKEIIEWEKSNESLDMSIELIKSSKYSVVVFNAAVCLRNKLKELIQELDDNSVENIFEFIIEKVSEENKTYDERCVPILLNALAIITSGRLDYMDQVSFLPLDYQIPFFQFCFELLVPPYFNYEALNHKLSDMVPYFMQLLQGAPVTTEWFRFHTSVMHQTIFDACTDIFPIVVQASQEREFYSSIATMFEYAISAVPYINLCPEEVVYITNLFQLVLDIADNNVSGEATADQYAFSSFIYHQGLDYMPEYFAQPENTEFTTNFFSRFMAFLQKLLEIGLESELFSLLDIASEFICCSIGYFCDPYSGQGEIAEPFEVLIENVLMFMIDIVNTGDFKYITQDLEILFYTLTKEPNKIFARLLSQAIHDPTPGVFYAISTVSEPFRIMLSTSAASKLLEMEETPFTIVYFCRTCALYASESAPQLLEKMLMFTEILPLQVATTVAAIAPLFWKNFVNEPDKLIQPLLTMIPNATSDVACQILKSLYNIFPRVTPENNIRIIMDDLSQLMGDAVQAELQNDNYQQNIDFICTIIEGVPKFEIDSYYKEYFYSIFNQLFPLLRDYFVNTDPAIQNPLAKFIGNSLGHNWCNPSTYGEFIVQWLSNVIPEYLTREHFRVLLYLAPFIFGDDNSFLDECLRQTFESNDKDNIKDSLDFCYKLVKKIPQMLSSVLTYILPMINQDVPRILCVKAVEVLGNIVVIPNIDLSEFSVDIVNTIISSLFIDIDEKQDIIYRVAILFRLGKFVSKKEIAEHIAAIAGNTQESMEFIEAFEKFDDPKQLEVPAFKMFDAYRSLLPTN</sequence>
<organism evidence="1 2">
    <name type="scientific">Trichomonas vaginalis (strain ATCC PRA-98 / G3)</name>
    <dbReference type="NCBI Taxonomy" id="412133"/>
    <lineage>
        <taxon>Eukaryota</taxon>
        <taxon>Metamonada</taxon>
        <taxon>Parabasalia</taxon>
        <taxon>Trichomonadida</taxon>
        <taxon>Trichomonadidae</taxon>
        <taxon>Trichomonas</taxon>
    </lineage>
</organism>